<dbReference type="InterPro" id="IPR003599">
    <property type="entry name" value="Ig_sub"/>
</dbReference>
<proteinExistence type="predicted"/>
<evidence type="ECO:0000259" key="2">
    <source>
        <dbReference type="PROSITE" id="PS50835"/>
    </source>
</evidence>
<dbReference type="Proteomes" id="UP000261360">
    <property type="component" value="Unplaced"/>
</dbReference>
<dbReference type="Ensembl" id="ENSSLDT00000006542.1">
    <property type="protein sequence ID" value="ENSSLDP00000006327.1"/>
    <property type="gene ID" value="ENSSLDG00000005037.1"/>
</dbReference>
<dbReference type="PROSITE" id="PS50835">
    <property type="entry name" value="IG_LIKE"/>
    <property type="match status" value="1"/>
</dbReference>
<reference evidence="3" key="1">
    <citation type="submission" date="2025-08" db="UniProtKB">
        <authorList>
            <consortium name="Ensembl"/>
        </authorList>
    </citation>
    <scope>IDENTIFICATION</scope>
</reference>
<feature type="domain" description="Ig-like" evidence="2">
    <location>
        <begin position="31"/>
        <end position="143"/>
    </location>
</feature>
<dbReference type="SUPFAM" id="SSF48726">
    <property type="entry name" value="Immunoglobulin"/>
    <property type="match status" value="1"/>
</dbReference>
<dbReference type="InterPro" id="IPR036179">
    <property type="entry name" value="Ig-like_dom_sf"/>
</dbReference>
<keyword evidence="4" id="KW-1185">Reference proteome</keyword>
<dbReference type="Pfam" id="PF13927">
    <property type="entry name" value="Ig_3"/>
    <property type="match status" value="1"/>
</dbReference>
<reference evidence="3" key="2">
    <citation type="submission" date="2025-09" db="UniProtKB">
        <authorList>
            <consortium name="Ensembl"/>
        </authorList>
    </citation>
    <scope>IDENTIFICATION</scope>
</reference>
<dbReference type="Gene3D" id="2.60.40.10">
    <property type="entry name" value="Immunoglobulins"/>
    <property type="match status" value="1"/>
</dbReference>
<evidence type="ECO:0000256" key="1">
    <source>
        <dbReference type="ARBA" id="ARBA00023319"/>
    </source>
</evidence>
<dbReference type="PANTHER" id="PTHR47633:SF14">
    <property type="entry name" value="IG-LIKE DOMAIN-CONTAINING PROTEIN"/>
    <property type="match status" value="1"/>
</dbReference>
<dbReference type="GO" id="GO:0055013">
    <property type="term" value="P:cardiac muscle cell development"/>
    <property type="evidence" value="ECO:0007669"/>
    <property type="project" value="UniProtKB-ARBA"/>
</dbReference>
<dbReference type="InterPro" id="IPR013783">
    <property type="entry name" value="Ig-like_fold"/>
</dbReference>
<dbReference type="PANTHER" id="PTHR47633">
    <property type="entry name" value="IMMUNOGLOBULIN"/>
    <property type="match status" value="1"/>
</dbReference>
<keyword evidence="1" id="KW-0393">Immunoglobulin domain</keyword>
<dbReference type="GO" id="GO:0004672">
    <property type="term" value="F:protein kinase activity"/>
    <property type="evidence" value="ECO:0007669"/>
    <property type="project" value="TreeGrafter"/>
</dbReference>
<dbReference type="SMART" id="SM00409">
    <property type="entry name" value="IG"/>
    <property type="match status" value="1"/>
</dbReference>
<sequence length="146" mass="15859">SGTKMGSPSKRVISTGLSVASELPLWKQYPPAFVTKPDPQTVYVGKRAMIQCVITGSAPLNVVWLKDNQDLPKYRIMSQGAVTSLEIHSFESKEILSDSDCLVTKDNISSSLELFFAKTSDSGDFMCEIQNDVGSTSCQASLFVKG</sequence>
<name>A0A3B4WTW1_SERLL</name>
<dbReference type="GeneTree" id="ENSGT01110000267173"/>
<accession>A0A3B4WTW1</accession>
<dbReference type="FunFam" id="2.60.40.10:FF:000107">
    <property type="entry name" value="Myosin, light chain kinase a"/>
    <property type="match status" value="1"/>
</dbReference>
<organism evidence="3 4">
    <name type="scientific">Seriola lalandi dorsalis</name>
    <dbReference type="NCBI Taxonomy" id="1841481"/>
    <lineage>
        <taxon>Eukaryota</taxon>
        <taxon>Metazoa</taxon>
        <taxon>Chordata</taxon>
        <taxon>Craniata</taxon>
        <taxon>Vertebrata</taxon>
        <taxon>Euteleostomi</taxon>
        <taxon>Actinopterygii</taxon>
        <taxon>Neopterygii</taxon>
        <taxon>Teleostei</taxon>
        <taxon>Neoteleostei</taxon>
        <taxon>Acanthomorphata</taxon>
        <taxon>Carangaria</taxon>
        <taxon>Carangiformes</taxon>
        <taxon>Carangidae</taxon>
        <taxon>Seriola</taxon>
    </lineage>
</organism>
<dbReference type="InterPro" id="IPR007110">
    <property type="entry name" value="Ig-like_dom"/>
</dbReference>
<protein>
    <recommendedName>
        <fullName evidence="2">Ig-like domain-containing protein</fullName>
    </recommendedName>
</protein>
<dbReference type="GO" id="GO:0003007">
    <property type="term" value="P:heart morphogenesis"/>
    <property type="evidence" value="ECO:0007669"/>
    <property type="project" value="UniProtKB-ARBA"/>
</dbReference>
<evidence type="ECO:0000313" key="4">
    <source>
        <dbReference type="Proteomes" id="UP000261360"/>
    </source>
</evidence>
<dbReference type="AlphaFoldDB" id="A0A3B4WTW1"/>
<evidence type="ECO:0000313" key="3">
    <source>
        <dbReference type="Ensembl" id="ENSSLDP00000006327.1"/>
    </source>
</evidence>